<proteinExistence type="predicted"/>
<sequence length="849" mass="101243">MSRKKLYIPNYTLEKQLKQEKKGNVYLATHNFTKKKVKVNIIHKLQSFISNDLDSFLSELNIAKQFDHPNLLHLIDVHEDAKRYYIITEYHKGITLFEYIALSGSFQAIEPLQKIFFQLLNLIKYLHKKSFYHGNLHPNRIMVDKDLNLKLKLFGFAQPSCNKKDHKFDFNLSTQDFLSEFVCPELKSNTPFLSPTSDVWSVATILYYCLTNKLPFQKLNMNQKGQNQIQKMQSESLKLKLPKWIRKELQTLFDKMLIIDHTQRTTLQELIDHQFFTNKNESSNNNKSKSNQLRFCTNGPRIDPKILIQLDDFGLNLKNAIKGLLKNEYNFLTATYRILQLHTKKDKLKSRSTIHDDHLSEILLLIEKCKKELDLEKDLEQEEEEEEEEDKDEEEEEKEEEEEEEEDGKEKETEKEEEREEEREEKVEEEKEEEEKVEEKEEEKQQEEEQKEEKENKEKNGQGNDKKNSIAERQQKFDKQTKKKSSQFKSLTLLLNSDQSSNTEDNRTLNNIINNNTEIDPKELFGNRSLTSEKEIYDVPKKESFKEQYKEMLIGFENIKKEKLQKLQRIEKSKCKKHSNSFFTKRPQIKSITHQEQYVNNHSFTNKNFKRSKFDENNQKRKIIKKNYNDYLGIILKNNDNKLENRFSPKQIKRMERNALNNSRSSILNEMPRKMMISQTDFCLTTKKNRFVAPINENTRTCHNYIQDKNLQVSPINFSKSYHYINKVFHNYSPNTKSENNHLIYQINEIENLDIDEILNTTISSQPREILLKNYLNALKNMGIFYKKIKKYKYFCKANFRSKILKFHMLVVKLPTPKKINRVKFIRIKCNIGIFYALLKEIEEHTDFF</sequence>
<comment type="caution">
    <text evidence="5">The sequence shown here is derived from an EMBL/GenBank/DDBJ whole genome shotgun (WGS) entry which is preliminary data.</text>
</comment>
<keyword evidence="1" id="KW-0547">Nucleotide-binding</keyword>
<feature type="compositionally biased region" description="Basic and acidic residues" evidence="3">
    <location>
        <begin position="437"/>
        <end position="470"/>
    </location>
</feature>
<protein>
    <submittedName>
        <fullName evidence="5">Map/microtubule affinity-regulating kinase</fullName>
    </submittedName>
</protein>
<dbReference type="GO" id="GO:0035556">
    <property type="term" value="P:intracellular signal transduction"/>
    <property type="evidence" value="ECO:0007669"/>
    <property type="project" value="TreeGrafter"/>
</dbReference>
<dbReference type="GO" id="GO:0004674">
    <property type="term" value="F:protein serine/threonine kinase activity"/>
    <property type="evidence" value="ECO:0007669"/>
    <property type="project" value="TreeGrafter"/>
</dbReference>
<accession>A0AAV7Z0U1</accession>
<dbReference type="GO" id="GO:0005524">
    <property type="term" value="F:ATP binding"/>
    <property type="evidence" value="ECO:0007669"/>
    <property type="project" value="UniProtKB-KW"/>
</dbReference>
<reference evidence="5" key="1">
    <citation type="submission" date="2022-08" db="EMBL/GenBank/DDBJ databases">
        <title>Novel sulphate-reducing endosymbionts in the free-living metamonad Anaeramoeba.</title>
        <authorList>
            <person name="Jerlstrom-Hultqvist J."/>
            <person name="Cepicka I."/>
            <person name="Gallot-Lavallee L."/>
            <person name="Salas-Leiva D."/>
            <person name="Curtis B.A."/>
            <person name="Zahonova K."/>
            <person name="Pipaliya S."/>
            <person name="Dacks J."/>
            <person name="Roger A.J."/>
        </authorList>
    </citation>
    <scope>NUCLEOTIDE SEQUENCE</scope>
    <source>
        <strain evidence="5">Busselton2</strain>
    </source>
</reference>
<dbReference type="PROSITE" id="PS50011">
    <property type="entry name" value="PROTEIN_KINASE_DOM"/>
    <property type="match status" value="1"/>
</dbReference>
<evidence type="ECO:0000259" key="4">
    <source>
        <dbReference type="PROSITE" id="PS50011"/>
    </source>
</evidence>
<dbReference type="EMBL" id="JANTQA010000047">
    <property type="protein sequence ID" value="KAJ3433668.1"/>
    <property type="molecule type" value="Genomic_DNA"/>
</dbReference>
<dbReference type="Gene3D" id="1.10.510.10">
    <property type="entry name" value="Transferase(Phosphotransferase) domain 1"/>
    <property type="match status" value="1"/>
</dbReference>
<keyword evidence="5" id="KW-0418">Kinase</keyword>
<feature type="compositionally biased region" description="Acidic residues" evidence="3">
    <location>
        <begin position="379"/>
        <end position="407"/>
    </location>
</feature>
<name>A0AAV7Z0U1_9EUKA</name>
<gene>
    <name evidence="5" type="ORF">M0812_22631</name>
</gene>
<keyword evidence="5" id="KW-0808">Transferase</keyword>
<feature type="domain" description="Protein kinase" evidence="4">
    <location>
        <begin position="11"/>
        <end position="276"/>
    </location>
</feature>
<dbReference type="SMART" id="SM00220">
    <property type="entry name" value="S_TKc"/>
    <property type="match status" value="1"/>
</dbReference>
<organism evidence="5 6">
    <name type="scientific">Anaeramoeba flamelloides</name>
    <dbReference type="NCBI Taxonomy" id="1746091"/>
    <lineage>
        <taxon>Eukaryota</taxon>
        <taxon>Metamonada</taxon>
        <taxon>Anaeramoebidae</taxon>
        <taxon>Anaeramoeba</taxon>
    </lineage>
</organism>
<evidence type="ECO:0000256" key="2">
    <source>
        <dbReference type="ARBA" id="ARBA00022840"/>
    </source>
</evidence>
<dbReference type="Proteomes" id="UP001146793">
    <property type="component" value="Unassembled WGS sequence"/>
</dbReference>
<dbReference type="PANTHER" id="PTHR24346:SF30">
    <property type="entry name" value="MATERNAL EMBRYONIC LEUCINE ZIPPER KINASE"/>
    <property type="match status" value="1"/>
</dbReference>
<dbReference type="Pfam" id="PF00069">
    <property type="entry name" value="Pkinase"/>
    <property type="match status" value="1"/>
</dbReference>
<evidence type="ECO:0000313" key="6">
    <source>
        <dbReference type="Proteomes" id="UP001146793"/>
    </source>
</evidence>
<evidence type="ECO:0000313" key="5">
    <source>
        <dbReference type="EMBL" id="KAJ3433668.1"/>
    </source>
</evidence>
<dbReference type="InterPro" id="IPR011009">
    <property type="entry name" value="Kinase-like_dom_sf"/>
</dbReference>
<keyword evidence="2" id="KW-0067">ATP-binding</keyword>
<dbReference type="InterPro" id="IPR000719">
    <property type="entry name" value="Prot_kinase_dom"/>
</dbReference>
<dbReference type="GO" id="GO:0005737">
    <property type="term" value="C:cytoplasm"/>
    <property type="evidence" value="ECO:0007669"/>
    <property type="project" value="TreeGrafter"/>
</dbReference>
<dbReference type="AlphaFoldDB" id="A0AAV7Z0U1"/>
<dbReference type="PANTHER" id="PTHR24346">
    <property type="entry name" value="MAP/MICROTUBULE AFFINITY-REGULATING KINASE"/>
    <property type="match status" value="1"/>
</dbReference>
<dbReference type="Gene3D" id="3.30.310.80">
    <property type="entry name" value="Kinase associated domain 1, KA1"/>
    <property type="match status" value="1"/>
</dbReference>
<feature type="region of interest" description="Disordered" evidence="3">
    <location>
        <begin position="378"/>
        <end position="470"/>
    </location>
</feature>
<evidence type="ECO:0000256" key="1">
    <source>
        <dbReference type="ARBA" id="ARBA00022741"/>
    </source>
</evidence>
<dbReference type="SUPFAM" id="SSF103243">
    <property type="entry name" value="KA1-like"/>
    <property type="match status" value="1"/>
</dbReference>
<evidence type="ECO:0000256" key="3">
    <source>
        <dbReference type="SAM" id="MobiDB-lite"/>
    </source>
</evidence>
<dbReference type="InterPro" id="IPR028375">
    <property type="entry name" value="KA1/Ssp2_C"/>
</dbReference>
<dbReference type="SUPFAM" id="SSF56112">
    <property type="entry name" value="Protein kinase-like (PK-like)"/>
    <property type="match status" value="1"/>
</dbReference>